<organism evidence="4 5">
    <name type="scientific">Tribonema minus</name>
    <dbReference type="NCBI Taxonomy" id="303371"/>
    <lineage>
        <taxon>Eukaryota</taxon>
        <taxon>Sar</taxon>
        <taxon>Stramenopiles</taxon>
        <taxon>Ochrophyta</taxon>
        <taxon>PX clade</taxon>
        <taxon>Xanthophyceae</taxon>
        <taxon>Tribonematales</taxon>
        <taxon>Tribonemataceae</taxon>
        <taxon>Tribonema</taxon>
    </lineage>
</organism>
<feature type="coiled-coil region" evidence="1">
    <location>
        <begin position="95"/>
        <end position="129"/>
    </location>
</feature>
<evidence type="ECO:0000256" key="1">
    <source>
        <dbReference type="SAM" id="Coils"/>
    </source>
</evidence>
<proteinExistence type="predicted"/>
<keyword evidence="3" id="KW-0472">Membrane</keyword>
<evidence type="ECO:0000256" key="2">
    <source>
        <dbReference type="SAM" id="MobiDB-lite"/>
    </source>
</evidence>
<dbReference type="Proteomes" id="UP000664859">
    <property type="component" value="Unassembled WGS sequence"/>
</dbReference>
<feature type="coiled-coil region" evidence="1">
    <location>
        <begin position="178"/>
        <end position="238"/>
    </location>
</feature>
<dbReference type="EMBL" id="JAFCMP010000001">
    <property type="protein sequence ID" value="KAG5193124.1"/>
    <property type="molecule type" value="Genomic_DNA"/>
</dbReference>
<evidence type="ECO:0000313" key="5">
    <source>
        <dbReference type="Proteomes" id="UP000664859"/>
    </source>
</evidence>
<evidence type="ECO:0000313" key="4">
    <source>
        <dbReference type="EMBL" id="KAG5193124.1"/>
    </source>
</evidence>
<keyword evidence="1" id="KW-0175">Coiled coil</keyword>
<sequence>MSCAQPLYTMYPVLSVVFPLMMRARGSFPSRDDDDPASSDGIRRHFLQGATAANSKLRLKEAVQELCLCRADGMHKDVQLSAIGRRYDSQIADLIDECGEEREAHQQEAAELNKAVAELKESRAACRAQLELVGNEAESCQAGLQESEKLQAGLERCEAELAVAREGAERCASEVEELAEAKQGLGQCEEKLAQAETDAESQKAGMQAELERTQSALAAAHEAELREARAKAQLAAAAALEEVTRHRADVGTCRTGLQEVEASLEATRRDLLEASQPKDVSLGTVFGDFARLMLGLWAAARAAPAAVLSAVTEMRRQLPLLDFIGDKAVVALAPAWAAVAPLRTRVAAEAGAARNWGEAQYAELLPKALATYASAEASGRDAYARAVAAATPYVPEAEAYAEAALRAIAAALLLTASLAALTRAARAAYCVSKWACFRLPLLPFIWLGRFVIFLVLRVSGGRRSPTATAGGGKARKRGSRSDRRKKNE</sequence>
<keyword evidence="5" id="KW-1185">Reference proteome</keyword>
<feature type="transmembrane region" description="Helical" evidence="3">
    <location>
        <begin position="403"/>
        <end position="422"/>
    </location>
</feature>
<feature type="region of interest" description="Disordered" evidence="2">
    <location>
        <begin position="463"/>
        <end position="488"/>
    </location>
</feature>
<gene>
    <name evidence="4" type="ORF">JKP88DRAFT_260927</name>
</gene>
<evidence type="ECO:0000256" key="3">
    <source>
        <dbReference type="SAM" id="Phobius"/>
    </source>
</evidence>
<name>A0A835ZJA1_9STRA</name>
<feature type="compositionally biased region" description="Basic residues" evidence="2">
    <location>
        <begin position="473"/>
        <end position="488"/>
    </location>
</feature>
<dbReference type="AlphaFoldDB" id="A0A835ZJA1"/>
<accession>A0A835ZJA1</accession>
<keyword evidence="3" id="KW-1133">Transmembrane helix</keyword>
<protein>
    <submittedName>
        <fullName evidence="4">Uncharacterized protein</fullName>
    </submittedName>
</protein>
<comment type="caution">
    <text evidence="4">The sequence shown here is derived from an EMBL/GenBank/DDBJ whole genome shotgun (WGS) entry which is preliminary data.</text>
</comment>
<reference evidence="4" key="1">
    <citation type="submission" date="2021-02" db="EMBL/GenBank/DDBJ databases">
        <title>First Annotated Genome of the Yellow-green Alga Tribonema minus.</title>
        <authorList>
            <person name="Mahan K.M."/>
        </authorList>
    </citation>
    <scope>NUCLEOTIDE SEQUENCE</scope>
    <source>
        <strain evidence="4">UTEX B ZZ1240</strain>
    </source>
</reference>
<keyword evidence="3" id="KW-0812">Transmembrane</keyword>
<feature type="transmembrane region" description="Helical" evidence="3">
    <location>
        <begin position="434"/>
        <end position="456"/>
    </location>
</feature>